<organism evidence="1 2">
    <name type="scientific">Thiorhodococcus mannitoliphagus</name>
    <dbReference type="NCBI Taxonomy" id="329406"/>
    <lineage>
        <taxon>Bacteria</taxon>
        <taxon>Pseudomonadati</taxon>
        <taxon>Pseudomonadota</taxon>
        <taxon>Gammaproteobacteria</taxon>
        <taxon>Chromatiales</taxon>
        <taxon>Chromatiaceae</taxon>
        <taxon>Thiorhodococcus</taxon>
    </lineage>
</organism>
<sequence>MRRFVLTGRQASKTIKASLSDPNVQEGVWADTSAEAIDETGLDLFAENCP</sequence>
<dbReference type="AlphaFoldDB" id="A0A6P1DQH8"/>
<name>A0A6P1DQH8_9GAMM</name>
<evidence type="ECO:0000313" key="2">
    <source>
        <dbReference type="Proteomes" id="UP000471640"/>
    </source>
</evidence>
<keyword evidence="2" id="KW-1185">Reference proteome</keyword>
<reference evidence="1 2" key="2">
    <citation type="submission" date="2020-02" db="EMBL/GenBank/DDBJ databases">
        <title>Genome sequences of Thiorhodococcus mannitoliphagus and Thiorhodococcus minor, purple sulfur photosynthetic bacteria in the gammaproteobacterial family, Chromatiaceae.</title>
        <authorList>
            <person name="Aviles F.A."/>
            <person name="Meyer T.E."/>
            <person name="Kyndt J.A."/>
        </authorList>
    </citation>
    <scope>NUCLEOTIDE SEQUENCE [LARGE SCALE GENOMIC DNA]</scope>
    <source>
        <strain evidence="1 2">DSM 18266</strain>
    </source>
</reference>
<dbReference type="RefSeq" id="WP_164652081.1">
    <property type="nucleotide sequence ID" value="NZ_JAAIJR010000005.1"/>
</dbReference>
<comment type="caution">
    <text evidence="1">The sequence shown here is derived from an EMBL/GenBank/DDBJ whole genome shotgun (WGS) entry which is preliminary data.</text>
</comment>
<protein>
    <submittedName>
        <fullName evidence="1">Uncharacterized protein</fullName>
    </submittedName>
</protein>
<reference evidence="2" key="1">
    <citation type="journal article" date="2020" name="Microbiol. Resour. Announc.">
        <title>Draft Genome Sequences of Thiorhodococcus mannitoliphagus and Thiorhodococcus minor, Purple Sulfur Photosynthetic Bacteria in the Gammaproteobacterial Family Chromatiaceae.</title>
        <authorList>
            <person name="Aviles F.A."/>
            <person name="Meyer T.E."/>
            <person name="Kyndt J.A."/>
        </authorList>
    </citation>
    <scope>NUCLEOTIDE SEQUENCE [LARGE SCALE GENOMIC DNA]</scope>
    <source>
        <strain evidence="2">DSM 18266</strain>
    </source>
</reference>
<dbReference type="EMBL" id="JAAIJR010000005">
    <property type="protein sequence ID" value="NEX19181.1"/>
    <property type="molecule type" value="Genomic_DNA"/>
</dbReference>
<gene>
    <name evidence="1" type="ORF">G3480_02445</name>
</gene>
<dbReference type="Proteomes" id="UP000471640">
    <property type="component" value="Unassembled WGS sequence"/>
</dbReference>
<proteinExistence type="predicted"/>
<accession>A0A6P1DQH8</accession>
<evidence type="ECO:0000313" key="1">
    <source>
        <dbReference type="EMBL" id="NEX19181.1"/>
    </source>
</evidence>